<evidence type="ECO:0000256" key="2">
    <source>
        <dbReference type="SAM" id="Coils"/>
    </source>
</evidence>
<accession>A0A1M5KDJ2</accession>
<keyword evidence="2" id="KW-0175">Coiled coil</keyword>
<dbReference type="Pfam" id="PF04012">
    <property type="entry name" value="PspA_IM30"/>
    <property type="match status" value="1"/>
</dbReference>
<dbReference type="OrthoDB" id="9779630at2"/>
<keyword evidence="4" id="KW-1185">Reference proteome</keyword>
<feature type="coiled-coil region" evidence="2">
    <location>
        <begin position="54"/>
        <end position="114"/>
    </location>
</feature>
<dbReference type="GO" id="GO:0009271">
    <property type="term" value="P:phage shock"/>
    <property type="evidence" value="ECO:0007669"/>
    <property type="project" value="TreeGrafter"/>
</dbReference>
<sequence length="228" mass="25769">MGIFSRLSDVINSNIHAMLDKAEDPEKMVRLIIQEMEDTLVEVRSTSVRTIARKKELQRLLGQLQNEANDWGSKAELALSKDREDLARGALGAKNRALEQFAMYEKELLHVEDEIGKLDEDTGKLKAKLADARQRQKAIVLRSQSISSRLRVKSTIHDTKMNDAMLKMEQYEGKIDRMEAELEAYDLGTRSLQDEFAQLASNDKVEDELSRLRAKLGKTPAAGEPGKE</sequence>
<gene>
    <name evidence="3" type="ORF">SAMN04488068_0471</name>
</gene>
<dbReference type="RefSeq" id="WP_072893351.1">
    <property type="nucleotide sequence ID" value="NZ_FQWZ01000001.1"/>
</dbReference>
<name>A0A1M5KDJ2_9GAMM</name>
<dbReference type="InterPro" id="IPR014319">
    <property type="entry name" value="Phageshock_PspA"/>
</dbReference>
<proteinExistence type="inferred from homology"/>
<comment type="similarity">
    <text evidence="1">Belongs to the PspA/Vipp/IM30 family.</text>
</comment>
<feature type="coiled-coil region" evidence="2">
    <location>
        <begin position="161"/>
        <end position="195"/>
    </location>
</feature>
<dbReference type="AlphaFoldDB" id="A0A1M5KDJ2"/>
<organism evidence="3 4">
    <name type="scientific">Hydrocarboniphaga daqingensis</name>
    <dbReference type="NCBI Taxonomy" id="490188"/>
    <lineage>
        <taxon>Bacteria</taxon>
        <taxon>Pseudomonadati</taxon>
        <taxon>Pseudomonadota</taxon>
        <taxon>Gammaproteobacteria</taxon>
        <taxon>Nevskiales</taxon>
        <taxon>Nevskiaceae</taxon>
        <taxon>Hydrocarboniphaga</taxon>
    </lineage>
</organism>
<evidence type="ECO:0000313" key="3">
    <source>
        <dbReference type="EMBL" id="SHG50253.1"/>
    </source>
</evidence>
<dbReference type="EMBL" id="FQWZ01000001">
    <property type="protein sequence ID" value="SHG50253.1"/>
    <property type="molecule type" value="Genomic_DNA"/>
</dbReference>
<evidence type="ECO:0000313" key="4">
    <source>
        <dbReference type="Proteomes" id="UP000199758"/>
    </source>
</evidence>
<dbReference type="STRING" id="490188.SAMN04488068_0471"/>
<dbReference type="Proteomes" id="UP000199758">
    <property type="component" value="Unassembled WGS sequence"/>
</dbReference>
<dbReference type="PANTHER" id="PTHR31088">
    <property type="entry name" value="MEMBRANE-ASSOCIATED PROTEIN VIPP1, CHLOROPLASTIC"/>
    <property type="match status" value="1"/>
</dbReference>
<protein>
    <submittedName>
        <fullName evidence="3">Phage shock protein A (PspA) family protein</fullName>
    </submittedName>
</protein>
<evidence type="ECO:0000256" key="1">
    <source>
        <dbReference type="ARBA" id="ARBA00043985"/>
    </source>
</evidence>
<dbReference type="PANTHER" id="PTHR31088:SF6">
    <property type="entry name" value="PHAGE SHOCK PROTEIN A"/>
    <property type="match status" value="1"/>
</dbReference>
<reference evidence="3 4" key="1">
    <citation type="submission" date="2016-11" db="EMBL/GenBank/DDBJ databases">
        <authorList>
            <person name="Jaros S."/>
            <person name="Januszkiewicz K."/>
            <person name="Wedrychowicz H."/>
        </authorList>
    </citation>
    <scope>NUCLEOTIDE SEQUENCE [LARGE SCALE GENOMIC DNA]</scope>
    <source>
        <strain evidence="3 4">CGMCC 1.7049</strain>
    </source>
</reference>
<dbReference type="InterPro" id="IPR007157">
    <property type="entry name" value="PspA_VIPP1"/>
</dbReference>
<dbReference type="NCBIfam" id="TIGR02977">
    <property type="entry name" value="phageshock_pspA"/>
    <property type="match status" value="1"/>
</dbReference>
<dbReference type="GO" id="GO:0005829">
    <property type="term" value="C:cytosol"/>
    <property type="evidence" value="ECO:0007669"/>
    <property type="project" value="TreeGrafter"/>
</dbReference>